<keyword evidence="1" id="KW-1133">Transmembrane helix</keyword>
<dbReference type="InterPro" id="IPR017496">
    <property type="entry name" value="Photo_alph_chp2"/>
</dbReference>
<name>A0A839HBM6_9GAMM</name>
<dbReference type="RefSeq" id="WP_182581941.1">
    <property type="nucleotide sequence ID" value="NZ_JABVCQ010000002.1"/>
</dbReference>
<feature type="transmembrane region" description="Helical" evidence="1">
    <location>
        <begin position="183"/>
        <end position="201"/>
    </location>
</feature>
<feature type="transmembrane region" description="Helical" evidence="1">
    <location>
        <begin position="61"/>
        <end position="82"/>
    </location>
</feature>
<evidence type="ECO:0000313" key="2">
    <source>
        <dbReference type="EMBL" id="MBB1124836.1"/>
    </source>
</evidence>
<comment type="caution">
    <text evidence="2">The sequence shown here is derived from an EMBL/GenBank/DDBJ whole genome shotgun (WGS) entry which is preliminary data.</text>
</comment>
<reference evidence="2 3" key="1">
    <citation type="journal article" date="2020" name="Arch. Microbiol.">
        <title>The genome sequence of the giant phototrophic gammaproteobacterium Thiospirillum jenense gives insight into its physiological properties and phylogenetic relationships.</title>
        <authorList>
            <person name="Imhoff J.F."/>
            <person name="Meyer T.E."/>
            <person name="Kyndt J.A."/>
        </authorList>
    </citation>
    <scope>NUCLEOTIDE SEQUENCE [LARGE SCALE GENOMIC DNA]</scope>
    <source>
        <strain evidence="2 3">DSM 216</strain>
    </source>
</reference>
<evidence type="ECO:0000256" key="1">
    <source>
        <dbReference type="SAM" id="Phobius"/>
    </source>
</evidence>
<keyword evidence="1" id="KW-0472">Membrane</keyword>
<accession>A0A839HBM6</accession>
<dbReference type="Proteomes" id="UP000548632">
    <property type="component" value="Unassembled WGS sequence"/>
</dbReference>
<sequence length="272" mass="30857">MLRFALPVAYALFLWWFSTGLILYLDRLARRTYRTSILWASGLLVLSIVGVIGVRSQTTLLGAYLGFTCGVLIWGWLEMTYFMDVITGPRKQPCPTPCGQLERFWLAIQTSLYHELAIMVAGIGLIVLTLDYHNQVATWTFIILWWMRWSAKLNLFLGVPNLNEEWLPPHLRFLTTYLAKRPINLFFPVVVTVATVVMSLLVEQALELPADSFTAIALLLTATLLALAILEHWFLILPLPDAALWDWLLEQPPPVIEPDKTAKAVKQLPTPP</sequence>
<dbReference type="Pfam" id="PF12291">
    <property type="entry name" value="DUF3623"/>
    <property type="match status" value="1"/>
</dbReference>
<organism evidence="2 3">
    <name type="scientific">Thiospirillum jenense</name>
    <dbReference type="NCBI Taxonomy" id="1653858"/>
    <lineage>
        <taxon>Bacteria</taxon>
        <taxon>Pseudomonadati</taxon>
        <taxon>Pseudomonadota</taxon>
        <taxon>Gammaproteobacteria</taxon>
        <taxon>Chromatiales</taxon>
        <taxon>Chromatiaceae</taxon>
        <taxon>Thiospirillum</taxon>
    </lineage>
</organism>
<dbReference type="AlphaFoldDB" id="A0A839HBM6"/>
<evidence type="ECO:0000313" key="3">
    <source>
        <dbReference type="Proteomes" id="UP000548632"/>
    </source>
</evidence>
<feature type="transmembrane region" description="Helical" evidence="1">
    <location>
        <begin position="37"/>
        <end position="55"/>
    </location>
</feature>
<feature type="transmembrane region" description="Helical" evidence="1">
    <location>
        <begin position="213"/>
        <end position="230"/>
    </location>
</feature>
<protein>
    <submittedName>
        <fullName evidence="2">DUF3623 domain-containing protein</fullName>
    </submittedName>
</protein>
<proteinExistence type="predicted"/>
<dbReference type="EMBL" id="JABVCQ010000002">
    <property type="protein sequence ID" value="MBB1124836.1"/>
    <property type="molecule type" value="Genomic_DNA"/>
</dbReference>
<feature type="transmembrane region" description="Helical" evidence="1">
    <location>
        <begin position="112"/>
        <end position="130"/>
    </location>
</feature>
<keyword evidence="1" id="KW-0812">Transmembrane</keyword>
<keyword evidence="3" id="KW-1185">Reference proteome</keyword>
<feature type="transmembrane region" description="Helical" evidence="1">
    <location>
        <begin position="6"/>
        <end position="25"/>
    </location>
</feature>
<dbReference type="NCBIfam" id="TIGR03055">
    <property type="entry name" value="photo_alph_chp2"/>
    <property type="match status" value="1"/>
</dbReference>
<gene>
    <name evidence="2" type="ORF">HUK38_01145</name>
</gene>